<dbReference type="Gene3D" id="3.10.180.10">
    <property type="entry name" value="2,3-Dihydroxybiphenyl 1,2-Dioxygenase, domain 1"/>
    <property type="match status" value="1"/>
</dbReference>
<sequence length="139" mass="15660">MMKKVTGLGGVFFKAKDPAALQAWYEQHLGLKKSPFGVLFGWRPFDKPGEKACTLWTPFKESTDYFGSGDQSFMINYRVENLEALLAELQAAGVTMAGEMQTYDYGKFGWIIDPEGRKIELWEPIGGTFGDMAQEHSIY</sequence>
<dbReference type="InterPro" id="IPR037523">
    <property type="entry name" value="VOC_core"/>
</dbReference>
<reference evidence="2 3" key="1">
    <citation type="submission" date="2019-03" db="EMBL/GenBank/DDBJ databases">
        <authorList>
            <person name="Kim M.K.M."/>
        </authorList>
    </citation>
    <scope>NUCLEOTIDE SEQUENCE [LARGE SCALE GENOMIC DNA]</scope>
    <source>
        <strain evidence="2 3">17J68-15</strain>
    </source>
</reference>
<dbReference type="PROSITE" id="PS51819">
    <property type="entry name" value="VOC"/>
    <property type="match status" value="1"/>
</dbReference>
<dbReference type="InterPro" id="IPR041581">
    <property type="entry name" value="Glyoxalase_6"/>
</dbReference>
<dbReference type="Pfam" id="PF18029">
    <property type="entry name" value="Glyoxalase_6"/>
    <property type="match status" value="1"/>
</dbReference>
<dbReference type="PANTHER" id="PTHR33993">
    <property type="entry name" value="GLYOXALASE-RELATED"/>
    <property type="match status" value="1"/>
</dbReference>
<gene>
    <name evidence="2" type="ORF">E0486_06910</name>
</gene>
<name>A0A4R4E2H0_9BACT</name>
<dbReference type="CDD" id="cd06587">
    <property type="entry name" value="VOC"/>
    <property type="match status" value="1"/>
</dbReference>
<evidence type="ECO:0000259" key="1">
    <source>
        <dbReference type="PROSITE" id="PS51819"/>
    </source>
</evidence>
<evidence type="ECO:0000313" key="3">
    <source>
        <dbReference type="Proteomes" id="UP000295164"/>
    </source>
</evidence>
<dbReference type="Proteomes" id="UP000295164">
    <property type="component" value="Unassembled WGS sequence"/>
</dbReference>
<dbReference type="InterPro" id="IPR029068">
    <property type="entry name" value="Glyas_Bleomycin-R_OHBP_Dase"/>
</dbReference>
<comment type="caution">
    <text evidence="2">The sequence shown here is derived from an EMBL/GenBank/DDBJ whole genome shotgun (WGS) entry which is preliminary data.</text>
</comment>
<dbReference type="InterPro" id="IPR052164">
    <property type="entry name" value="Anthracycline_SecMetBiosynth"/>
</dbReference>
<feature type="domain" description="VOC" evidence="1">
    <location>
        <begin position="7"/>
        <end position="124"/>
    </location>
</feature>
<dbReference type="SUPFAM" id="SSF54593">
    <property type="entry name" value="Glyoxalase/Bleomycin resistance protein/Dihydroxybiphenyl dioxygenase"/>
    <property type="match status" value="1"/>
</dbReference>
<organism evidence="2 3">
    <name type="scientific">Flaviaesturariibacter aridisoli</name>
    <dbReference type="NCBI Taxonomy" id="2545761"/>
    <lineage>
        <taxon>Bacteria</taxon>
        <taxon>Pseudomonadati</taxon>
        <taxon>Bacteroidota</taxon>
        <taxon>Chitinophagia</taxon>
        <taxon>Chitinophagales</taxon>
        <taxon>Chitinophagaceae</taxon>
        <taxon>Flaviaestuariibacter</taxon>
    </lineage>
</organism>
<dbReference type="OrthoDB" id="9799428at2"/>
<keyword evidence="3" id="KW-1185">Reference proteome</keyword>
<evidence type="ECO:0000313" key="2">
    <source>
        <dbReference type="EMBL" id="TCZ73077.1"/>
    </source>
</evidence>
<dbReference type="PANTHER" id="PTHR33993:SF5">
    <property type="entry name" value="GLYOXALASE"/>
    <property type="match status" value="1"/>
</dbReference>
<dbReference type="EMBL" id="SKFH01000008">
    <property type="protein sequence ID" value="TCZ73077.1"/>
    <property type="molecule type" value="Genomic_DNA"/>
</dbReference>
<dbReference type="AlphaFoldDB" id="A0A4R4E2H0"/>
<accession>A0A4R4E2H0</accession>
<protein>
    <submittedName>
        <fullName evidence="2">VOC family protein</fullName>
    </submittedName>
</protein>
<proteinExistence type="predicted"/>